<proteinExistence type="predicted"/>
<organism evidence="1 2">
    <name type="scientific">Leptospira levettii</name>
    <dbReference type="NCBI Taxonomy" id="2023178"/>
    <lineage>
        <taxon>Bacteria</taxon>
        <taxon>Pseudomonadati</taxon>
        <taxon>Spirochaetota</taxon>
        <taxon>Spirochaetia</taxon>
        <taxon>Leptospirales</taxon>
        <taxon>Leptospiraceae</taxon>
        <taxon>Leptospira</taxon>
    </lineage>
</organism>
<evidence type="ECO:0000313" key="1">
    <source>
        <dbReference type="EMBL" id="TGL67182.1"/>
    </source>
</evidence>
<evidence type="ECO:0008006" key="3">
    <source>
        <dbReference type="Google" id="ProtNLM"/>
    </source>
</evidence>
<protein>
    <recommendedName>
        <fullName evidence="3">Lipoprotein</fullName>
    </recommendedName>
</protein>
<dbReference type="RefSeq" id="WP_125169751.1">
    <property type="nucleotide sequence ID" value="NZ_JAIZBN010000001.1"/>
</dbReference>
<name>A0ABY2MK26_9LEPT</name>
<gene>
    <name evidence="1" type="ORF">EHQ60_17410</name>
</gene>
<dbReference type="EMBL" id="RQGI01000059">
    <property type="protein sequence ID" value="TGL67182.1"/>
    <property type="molecule type" value="Genomic_DNA"/>
</dbReference>
<reference evidence="2" key="1">
    <citation type="journal article" date="2019" name="PLoS Negl. Trop. Dis.">
        <title>Revisiting the worldwide diversity of Leptospira species in the environment.</title>
        <authorList>
            <person name="Vincent A.T."/>
            <person name="Schiettekatte O."/>
            <person name="Bourhy P."/>
            <person name="Veyrier F.J."/>
            <person name="Picardeau M."/>
        </authorList>
    </citation>
    <scope>NUCLEOTIDE SEQUENCE [LARGE SCALE GENOMIC DNA]</scope>
    <source>
        <strain evidence="2">201702449</strain>
    </source>
</reference>
<dbReference type="Proteomes" id="UP000297352">
    <property type="component" value="Unassembled WGS sequence"/>
</dbReference>
<keyword evidence="2" id="KW-1185">Reference proteome</keyword>
<comment type="caution">
    <text evidence="1">The sequence shown here is derived from an EMBL/GenBank/DDBJ whole genome shotgun (WGS) entry which is preliminary data.</text>
</comment>
<evidence type="ECO:0000313" key="2">
    <source>
        <dbReference type="Proteomes" id="UP000297352"/>
    </source>
</evidence>
<sequence length="68" mass="7822">MRLYVFTFVICFLCFTNCEFNTEKETGSSSKACSDAWKLFQVCRIINPNDLRACDSQWNGIVFSCGMM</sequence>
<accession>A0ABY2MK26</accession>